<keyword evidence="8" id="KW-1133">Transmembrane helix</keyword>
<reference evidence="11 12" key="1">
    <citation type="submission" date="2016-02" db="EMBL/GenBank/DDBJ databases">
        <title>Genome analysis of coral dinoflagellate symbionts highlights evolutionary adaptations to a symbiotic lifestyle.</title>
        <authorList>
            <person name="Aranda M."/>
            <person name="Li Y."/>
            <person name="Liew Y.J."/>
            <person name="Baumgarten S."/>
            <person name="Simakov O."/>
            <person name="Wilson M."/>
            <person name="Piel J."/>
            <person name="Ashoor H."/>
            <person name="Bougouffa S."/>
            <person name="Bajic V.B."/>
            <person name="Ryu T."/>
            <person name="Ravasi T."/>
            <person name="Bayer T."/>
            <person name="Micklem G."/>
            <person name="Kim H."/>
            <person name="Bhak J."/>
            <person name="Lajeunesse T.C."/>
            <person name="Voolstra C.R."/>
        </authorList>
    </citation>
    <scope>NUCLEOTIDE SEQUENCE [LARGE SCALE GENOMIC DNA]</scope>
    <source>
        <strain evidence="11 12">CCMP2467</strain>
    </source>
</reference>
<dbReference type="AlphaFoldDB" id="A0A1Q9DLF3"/>
<keyword evidence="3" id="KW-0812">Transmembrane</keyword>
<dbReference type="SMART" id="SM00744">
    <property type="entry name" value="RINGv"/>
    <property type="match status" value="1"/>
</dbReference>
<comment type="caution">
    <text evidence="11">The sequence shown here is derived from an EMBL/GenBank/DDBJ whole genome shotgun (WGS) entry which is preliminary data.</text>
</comment>
<dbReference type="GO" id="GO:0016740">
    <property type="term" value="F:transferase activity"/>
    <property type="evidence" value="ECO:0007669"/>
    <property type="project" value="UniProtKB-KW"/>
</dbReference>
<dbReference type="GO" id="GO:0016020">
    <property type="term" value="C:membrane"/>
    <property type="evidence" value="ECO:0007669"/>
    <property type="project" value="UniProtKB-SubCell"/>
</dbReference>
<dbReference type="PANTHER" id="PTHR46065:SF3">
    <property type="entry name" value="FI20425P1"/>
    <property type="match status" value="1"/>
</dbReference>
<evidence type="ECO:0000256" key="3">
    <source>
        <dbReference type="ARBA" id="ARBA00022692"/>
    </source>
</evidence>
<dbReference type="PANTHER" id="PTHR46065">
    <property type="entry name" value="E3 UBIQUITIN-PROTEIN LIGASE MARCH 2/3 FAMILY MEMBER"/>
    <property type="match status" value="1"/>
</dbReference>
<evidence type="ECO:0000256" key="9">
    <source>
        <dbReference type="ARBA" id="ARBA00023136"/>
    </source>
</evidence>
<protein>
    <submittedName>
        <fullName evidence="11">E3 ubiquitin-protein ligase MARCH1</fullName>
    </submittedName>
</protein>
<dbReference type="Proteomes" id="UP000186817">
    <property type="component" value="Unassembled WGS sequence"/>
</dbReference>
<dbReference type="EMBL" id="LSRX01000483">
    <property type="protein sequence ID" value="OLP96016.1"/>
    <property type="molecule type" value="Genomic_DNA"/>
</dbReference>
<evidence type="ECO:0000313" key="12">
    <source>
        <dbReference type="Proteomes" id="UP000186817"/>
    </source>
</evidence>
<dbReference type="InterPro" id="IPR013083">
    <property type="entry name" value="Znf_RING/FYVE/PHD"/>
</dbReference>
<evidence type="ECO:0000256" key="6">
    <source>
        <dbReference type="ARBA" id="ARBA00022786"/>
    </source>
</evidence>
<organism evidence="11 12">
    <name type="scientific">Symbiodinium microadriaticum</name>
    <name type="common">Dinoflagellate</name>
    <name type="synonym">Zooxanthella microadriatica</name>
    <dbReference type="NCBI Taxonomy" id="2951"/>
    <lineage>
        <taxon>Eukaryota</taxon>
        <taxon>Sar</taxon>
        <taxon>Alveolata</taxon>
        <taxon>Dinophyceae</taxon>
        <taxon>Suessiales</taxon>
        <taxon>Symbiodiniaceae</taxon>
        <taxon>Symbiodinium</taxon>
    </lineage>
</organism>
<dbReference type="CDD" id="cd16495">
    <property type="entry name" value="RING_CH-C4HC3_MARCH"/>
    <property type="match status" value="1"/>
</dbReference>
<dbReference type="OrthoDB" id="264354at2759"/>
<dbReference type="Pfam" id="PF12906">
    <property type="entry name" value="RINGv"/>
    <property type="match status" value="1"/>
</dbReference>
<dbReference type="GO" id="GO:0008270">
    <property type="term" value="F:zinc ion binding"/>
    <property type="evidence" value="ECO:0007669"/>
    <property type="project" value="UniProtKB-KW"/>
</dbReference>
<evidence type="ECO:0000256" key="4">
    <source>
        <dbReference type="ARBA" id="ARBA00022723"/>
    </source>
</evidence>
<dbReference type="PROSITE" id="PS51292">
    <property type="entry name" value="ZF_RING_CH"/>
    <property type="match status" value="1"/>
</dbReference>
<dbReference type="SUPFAM" id="SSF57850">
    <property type="entry name" value="RING/U-box"/>
    <property type="match status" value="1"/>
</dbReference>
<comment type="subcellular location">
    <subcellularLocation>
        <location evidence="1">Membrane</location>
        <topology evidence="1">Multi-pass membrane protein</topology>
    </subcellularLocation>
</comment>
<evidence type="ECO:0000256" key="5">
    <source>
        <dbReference type="ARBA" id="ARBA00022771"/>
    </source>
</evidence>
<gene>
    <name evidence="11" type="primary">March1</name>
    <name evidence="11" type="ORF">AK812_SmicGene21817</name>
</gene>
<keyword evidence="2" id="KW-0808">Transferase</keyword>
<proteinExistence type="predicted"/>
<evidence type="ECO:0000313" key="11">
    <source>
        <dbReference type="EMBL" id="OLP96016.1"/>
    </source>
</evidence>
<feature type="domain" description="RING-CH-type" evidence="10">
    <location>
        <begin position="177"/>
        <end position="252"/>
    </location>
</feature>
<evidence type="ECO:0000256" key="1">
    <source>
        <dbReference type="ARBA" id="ARBA00004141"/>
    </source>
</evidence>
<accession>A0A1Q9DLF3</accession>
<keyword evidence="12" id="KW-1185">Reference proteome</keyword>
<keyword evidence="7" id="KW-0862">Zinc</keyword>
<sequence length="411" mass="46559">MELSFPSLDKRLACFMRLVIGGRKDVFALACIPTVIMHRPANSQSMGAALREPAVPPVLREWSTENRQRYSKKFAEGWERVFAKRGQQHAEVQKDSWLCEQLSGQHDLWDRPSSNAHTQKRNIEMASAMGLRRWKLRCPTLRCPIRRSRGTNAAQACHLAESSKAVTAASPPAQNEEEGEEDRLCRFCFEGDEEDELISPCRCSGGQKYVHLKCLRMWQRAVLVSQPTHPDLYDHDTRQRICNVCKTEFTCHPPTRAELLASFTGPELAALIEERCFIGSAENFSRELERQVASFPGIMREGIVCLNWIRGLFLIVKVVEDRHRGIVMLRISDDEELSMFLQHLEADASLPRLSCLCNSVETLKYQWTVPKWAVTCTFRHAAAVLLYCEAETQVAGIGWAPLSQGGTAKRA</sequence>
<dbReference type="InterPro" id="IPR011016">
    <property type="entry name" value="Znf_RING-CH"/>
</dbReference>
<keyword evidence="6" id="KW-0833">Ubl conjugation pathway</keyword>
<evidence type="ECO:0000259" key="10">
    <source>
        <dbReference type="PROSITE" id="PS51292"/>
    </source>
</evidence>
<dbReference type="Gene3D" id="3.30.40.10">
    <property type="entry name" value="Zinc/RING finger domain, C3HC4 (zinc finger)"/>
    <property type="match status" value="1"/>
</dbReference>
<evidence type="ECO:0000256" key="2">
    <source>
        <dbReference type="ARBA" id="ARBA00022679"/>
    </source>
</evidence>
<keyword evidence="9" id="KW-0472">Membrane</keyword>
<evidence type="ECO:0000256" key="8">
    <source>
        <dbReference type="ARBA" id="ARBA00022989"/>
    </source>
</evidence>
<name>A0A1Q9DLF3_SYMMI</name>
<keyword evidence="4" id="KW-0479">Metal-binding</keyword>
<evidence type="ECO:0000256" key="7">
    <source>
        <dbReference type="ARBA" id="ARBA00022833"/>
    </source>
</evidence>
<keyword evidence="5" id="KW-0863">Zinc-finger</keyword>